<dbReference type="AlphaFoldDB" id="A0A0H2LYS6"/>
<reference evidence="1 2" key="1">
    <citation type="submission" date="2015-03" db="EMBL/GenBank/DDBJ databases">
        <title>Genome sequence of Variovorax paradoxus TBEA6.</title>
        <authorList>
            <person name="Poehlein A."/>
            <person name="Schuldes J."/>
            <person name="Wuebbeler J.H."/>
            <person name="Hiessl S."/>
            <person name="Steinbuechel A."/>
            <person name="Daniel R."/>
        </authorList>
    </citation>
    <scope>NUCLEOTIDE SEQUENCE [LARGE SCALE GENOMIC DNA]</scope>
    <source>
        <strain evidence="1 2">TBEA6</strain>
    </source>
</reference>
<keyword evidence="2" id="KW-1185">Reference proteome</keyword>
<dbReference type="Proteomes" id="UP000035170">
    <property type="component" value="Unassembled WGS sequence"/>
</dbReference>
<proteinExistence type="predicted"/>
<gene>
    <name evidence="1" type="ORF">VPARA_39100</name>
</gene>
<dbReference type="SUPFAM" id="SSF54427">
    <property type="entry name" value="NTF2-like"/>
    <property type="match status" value="1"/>
</dbReference>
<dbReference type="Pfam" id="PF11533">
    <property type="entry name" value="AtzH-like"/>
    <property type="match status" value="1"/>
</dbReference>
<organism evidence="1 2">
    <name type="scientific">Variovorax paradoxus</name>
    <dbReference type="NCBI Taxonomy" id="34073"/>
    <lineage>
        <taxon>Bacteria</taxon>
        <taxon>Pseudomonadati</taxon>
        <taxon>Pseudomonadota</taxon>
        <taxon>Betaproteobacteria</taxon>
        <taxon>Burkholderiales</taxon>
        <taxon>Comamonadaceae</taxon>
        <taxon>Variovorax</taxon>
    </lineage>
</organism>
<protein>
    <recommendedName>
        <fullName evidence="3">Oxalurate catabolism protein HpxZ</fullName>
    </recommendedName>
</protein>
<name>A0A0H2LYS6_VARPD</name>
<evidence type="ECO:0000313" key="1">
    <source>
        <dbReference type="EMBL" id="KLN54921.1"/>
    </source>
</evidence>
<dbReference type="PATRIC" id="fig|34073.19.peg.4003"/>
<dbReference type="EMBL" id="JZWI01000020">
    <property type="protein sequence ID" value="KLN54921.1"/>
    <property type="molecule type" value="Genomic_DNA"/>
</dbReference>
<accession>A0A0H2LYS6</accession>
<sequence length="132" mass="14838">MQAMTVSMTDINLPAVLAEVESAFAEYERALVTNDVPVLDRLFWDSPHTLRYGASENLYGYDAIRAFRQGRPAVNLEREITARAITTFGQDFAVANVEFRRTGSDRTGRQSQTWARLPEGWRVVSAHVSLMG</sequence>
<evidence type="ECO:0000313" key="2">
    <source>
        <dbReference type="Proteomes" id="UP000035170"/>
    </source>
</evidence>
<comment type="caution">
    <text evidence="1">The sequence shown here is derived from an EMBL/GenBank/DDBJ whole genome shotgun (WGS) entry which is preliminary data.</text>
</comment>
<evidence type="ECO:0008006" key="3">
    <source>
        <dbReference type="Google" id="ProtNLM"/>
    </source>
</evidence>
<dbReference type="Gene3D" id="3.10.450.50">
    <property type="match status" value="1"/>
</dbReference>
<dbReference type="InterPro" id="IPR024507">
    <property type="entry name" value="AtzH-like"/>
</dbReference>
<dbReference type="NCBIfam" id="NF033625">
    <property type="entry name" value="HpxZ"/>
    <property type="match status" value="1"/>
</dbReference>
<dbReference type="InterPro" id="IPR032710">
    <property type="entry name" value="NTF2-like_dom_sf"/>
</dbReference>